<protein>
    <submittedName>
        <fullName evidence="11">NADPH-dependent glutamate synthase beta chain</fullName>
    </submittedName>
</protein>
<dbReference type="GO" id="GO:0016491">
    <property type="term" value="F:oxidoreductase activity"/>
    <property type="evidence" value="ECO:0007669"/>
    <property type="project" value="UniProtKB-KW"/>
</dbReference>
<evidence type="ECO:0000256" key="7">
    <source>
        <dbReference type="ARBA" id="ARBA00023002"/>
    </source>
</evidence>
<feature type="domain" description="4Fe-4S ferredoxin-type" evidence="10">
    <location>
        <begin position="101"/>
        <end position="131"/>
    </location>
</feature>
<dbReference type="InterPro" id="IPR036188">
    <property type="entry name" value="FAD/NAD-bd_sf"/>
</dbReference>
<evidence type="ECO:0000313" key="12">
    <source>
        <dbReference type="Proteomes" id="UP000189933"/>
    </source>
</evidence>
<reference evidence="12" key="1">
    <citation type="submission" date="2017-02" db="EMBL/GenBank/DDBJ databases">
        <authorList>
            <person name="Varghese N."/>
            <person name="Submissions S."/>
        </authorList>
    </citation>
    <scope>NUCLEOTIDE SEQUENCE [LARGE SCALE GENOMIC DNA]</scope>
    <source>
        <strain evidence="12">DSM 16521</strain>
    </source>
</reference>
<evidence type="ECO:0000256" key="4">
    <source>
        <dbReference type="ARBA" id="ARBA00022630"/>
    </source>
</evidence>
<feature type="domain" description="4Fe-4S ferredoxin-type" evidence="10">
    <location>
        <begin position="1404"/>
        <end position="1433"/>
    </location>
</feature>
<dbReference type="Gene3D" id="3.40.50.720">
    <property type="entry name" value="NAD(P)-binding Rossmann-like Domain"/>
    <property type="match status" value="1"/>
</dbReference>
<keyword evidence="9" id="KW-0411">Iron-sulfur</keyword>
<dbReference type="PRINTS" id="PR00419">
    <property type="entry name" value="ADXRDTASE"/>
</dbReference>
<dbReference type="InterPro" id="IPR028261">
    <property type="entry name" value="DPD_II"/>
</dbReference>
<proteinExistence type="inferred from homology"/>
<dbReference type="SUPFAM" id="SSF46548">
    <property type="entry name" value="alpha-helical ferredoxin"/>
    <property type="match status" value="2"/>
</dbReference>
<dbReference type="PANTHER" id="PTHR43498">
    <property type="entry name" value="FERREDOXIN:COB-COM HETERODISULFIDE REDUCTASE SUBUNIT A"/>
    <property type="match status" value="1"/>
</dbReference>
<feature type="domain" description="4Fe-4S ferredoxin-type" evidence="10">
    <location>
        <begin position="1374"/>
        <end position="1403"/>
    </location>
</feature>
<dbReference type="InterPro" id="IPR017896">
    <property type="entry name" value="4Fe4S_Fe-S-bd"/>
</dbReference>
<dbReference type="InterPro" id="IPR039650">
    <property type="entry name" value="HdrA-like"/>
</dbReference>
<dbReference type="InterPro" id="IPR023753">
    <property type="entry name" value="FAD/NAD-binding_dom"/>
</dbReference>
<dbReference type="GO" id="GO:0046872">
    <property type="term" value="F:metal ion binding"/>
    <property type="evidence" value="ECO:0007669"/>
    <property type="project" value="UniProtKB-KW"/>
</dbReference>
<dbReference type="OrthoDB" id="135003at2"/>
<dbReference type="SUPFAM" id="SSF51971">
    <property type="entry name" value="Nucleotide-binding domain"/>
    <property type="match status" value="2"/>
</dbReference>
<evidence type="ECO:0000256" key="2">
    <source>
        <dbReference type="ARBA" id="ARBA00006561"/>
    </source>
</evidence>
<dbReference type="Gene3D" id="3.30.70.20">
    <property type="match status" value="1"/>
</dbReference>
<keyword evidence="3" id="KW-0004">4Fe-4S</keyword>
<organism evidence="11 12">
    <name type="scientific">Carboxydocella sporoproducens DSM 16521</name>
    <dbReference type="NCBI Taxonomy" id="1121270"/>
    <lineage>
        <taxon>Bacteria</taxon>
        <taxon>Bacillati</taxon>
        <taxon>Bacillota</taxon>
        <taxon>Clostridia</taxon>
        <taxon>Eubacteriales</taxon>
        <taxon>Clostridiales Family XVI. Incertae Sedis</taxon>
        <taxon>Carboxydocella</taxon>
    </lineage>
</organism>
<dbReference type="InterPro" id="IPR003953">
    <property type="entry name" value="FAD-dep_OxRdtase_2_FAD-bd"/>
</dbReference>
<keyword evidence="6" id="KW-0274">FAD</keyword>
<dbReference type="Pfam" id="PF00037">
    <property type="entry name" value="Fer4"/>
    <property type="match status" value="1"/>
</dbReference>
<comment type="similarity">
    <text evidence="2">Belongs to the HdrA family.</text>
</comment>
<dbReference type="SUPFAM" id="SSF54862">
    <property type="entry name" value="4Fe-4S ferredoxins"/>
    <property type="match status" value="1"/>
</dbReference>
<keyword evidence="12" id="KW-1185">Reference proteome</keyword>
<accession>A0A1T4N6J9</accession>
<evidence type="ECO:0000259" key="10">
    <source>
        <dbReference type="PROSITE" id="PS51379"/>
    </source>
</evidence>
<dbReference type="SUPFAM" id="SSF51905">
    <property type="entry name" value="FAD/NAD(P)-binding domain"/>
    <property type="match status" value="2"/>
</dbReference>
<name>A0A1T4N6J9_9FIRM</name>
<evidence type="ECO:0000256" key="9">
    <source>
        <dbReference type="ARBA" id="ARBA00023014"/>
    </source>
</evidence>
<keyword evidence="4" id="KW-0285">Flavoprotein</keyword>
<gene>
    <name evidence="11" type="ORF">SAMN02745885_00814</name>
</gene>
<dbReference type="InterPro" id="IPR017900">
    <property type="entry name" value="4Fe4S_Fe_S_CS"/>
</dbReference>
<evidence type="ECO:0000256" key="8">
    <source>
        <dbReference type="ARBA" id="ARBA00023004"/>
    </source>
</evidence>
<evidence type="ECO:0000256" key="3">
    <source>
        <dbReference type="ARBA" id="ARBA00022485"/>
    </source>
</evidence>
<dbReference type="PROSITE" id="PS00198">
    <property type="entry name" value="4FE4S_FER_1"/>
    <property type="match status" value="3"/>
</dbReference>
<dbReference type="InterPro" id="IPR009051">
    <property type="entry name" value="Helical_ferredxn"/>
</dbReference>
<comment type="cofactor">
    <cofactor evidence="1">
        <name>FAD</name>
        <dbReference type="ChEBI" id="CHEBI:57692"/>
    </cofactor>
</comment>
<keyword evidence="5" id="KW-0479">Metal-binding</keyword>
<dbReference type="Pfam" id="PF00890">
    <property type="entry name" value="FAD_binding_2"/>
    <property type="match status" value="1"/>
</dbReference>
<dbReference type="PROSITE" id="PS51379">
    <property type="entry name" value="4FE4S_FER_2"/>
    <property type="match status" value="3"/>
</dbReference>
<dbReference type="RefSeq" id="WP_078664917.1">
    <property type="nucleotide sequence ID" value="NZ_FUXM01000006.1"/>
</dbReference>
<evidence type="ECO:0000313" key="11">
    <source>
        <dbReference type="EMBL" id="SJZ74793.1"/>
    </source>
</evidence>
<evidence type="ECO:0000256" key="5">
    <source>
        <dbReference type="ARBA" id="ARBA00022723"/>
    </source>
</evidence>
<dbReference type="PANTHER" id="PTHR43498:SF1">
    <property type="entry name" value="COB--COM HETERODISULFIDE REDUCTASE IRON-SULFUR SUBUNIT A"/>
    <property type="match status" value="1"/>
</dbReference>
<dbReference type="Pfam" id="PF14691">
    <property type="entry name" value="Fer4_20"/>
    <property type="match status" value="1"/>
</dbReference>
<dbReference type="Pfam" id="PF13237">
    <property type="entry name" value="Fer4_10"/>
    <property type="match status" value="1"/>
</dbReference>
<keyword evidence="8" id="KW-0408">Iron</keyword>
<dbReference type="GO" id="GO:0051539">
    <property type="term" value="F:4 iron, 4 sulfur cluster binding"/>
    <property type="evidence" value="ECO:0007669"/>
    <property type="project" value="UniProtKB-KW"/>
</dbReference>
<keyword evidence="7" id="KW-0560">Oxidoreductase</keyword>
<dbReference type="EMBL" id="FUXM01000006">
    <property type="protein sequence ID" value="SJZ74793.1"/>
    <property type="molecule type" value="Genomic_DNA"/>
</dbReference>
<dbReference type="Proteomes" id="UP000189933">
    <property type="component" value="Unassembled WGS sequence"/>
</dbReference>
<dbReference type="Pfam" id="PF13450">
    <property type="entry name" value="NAD_binding_8"/>
    <property type="match status" value="1"/>
</dbReference>
<dbReference type="Gene3D" id="3.50.50.60">
    <property type="entry name" value="FAD/NAD(P)-binding domain"/>
    <property type="match status" value="4"/>
</dbReference>
<sequence>MKPEQVIGAALVVGGGPAGMTAALDLAESGHLVHLVTIGPSLGGTMAQLDKTFPTNDCAMCLLGPKMTDTLNHPNIRLSTCTDLLELKGEPGQFTARLRVRPRYVKEEECTACGECEQVCPVELPAEFNQGLNRRKAVHKAFPQAVPNKYLISKRGTSPCRLACPAGINVHAYVALAAQGRWREAWDIIREAIPFPIICGTVCHHPCEQVCQRGQVEEPVAISRIKRFIGVKVLEELRDEDIRPAIRRQERVAVVGSGPAGLSCAYHLARRGYQVTVFEALPVAGGMMQVGIPEYRLPKALVQKEIELVQRMGVEIRVNSPIGGERTITSLLEKEGFQAVFLGIGAHEPQTLGLPGEELDGIYHGVSFLRQVALGERPALGRKVAVIGGGNTAMDAARTALRLGAEEVTVIYRRTEEEMTALPEEVVEAREEGVEFRFLTSPLAFLGQERVQAIKIQKNQLGPPGPDGRRQPRGIPGSEEELAVDAVIIAVSQAPEKSFLGEHPGLKTRGRLIEVDPVTLATSLPGVFAGGDAVTGPKTLVEACAAGREAAESIDRYLNGLDLYQGRERRFLPEARWTPEELARVQRQRRVAASKLHPLERRQTFAEVVQQYSEELAGQEAARCLNCGGCCECRLCESACKKQAIAHDQQAEEREIAIGAVLLAPGFSLFDARRYGELGYGIYPDVVTSLEFERILSSTGPSQGHLVRPSDGQTPRKIAFIQCVGSRDACRGNSWCSSICCMYSVKEAIIAREHDPEIEPTIFYLDLRAYGKNFDRYVQSAREQGVRFIRSMVAGVKYDPVRKKLLVQFSREGQAAEEEFDLVVLAVGVEPPAGAKELARAAGIELNQYGFAWTPPEDPVATSRSGVFVAGAFQGPRDIPETVANASAAAARIAALLAPGRHTLVQPKTYPPERDVSQEEARIGVFICRCGINIAAVINVPRVVEAAARLPGVVWAEEFLYSCSQDSLKQIINRIHEHQLNRIVVASCTIRTHQPLFREALKEAGLNQFLFEMANIRDQCSWVHRLEPEAATAKAIDLVKMAVAKVALHRPLQLHPVPVVNQALIIGGGPAGMAAAYNLAEMGFPVHLVEKKEELGGLAGYPGDESVIADLRQRVQSHALISIYTRSHLTEIGGHQGHFRSRIETPAGPVVVEHGAVVVATGLEEAEPDPDLTANLGEGWLSLRQVTQLLEKEPDWQPAFERISIVLCASQPLGPVSFCSRTCCLQGLRLARKLKSRWPRLQVHIHFREMRSYGFLEEEYRQARQEKIRFFRYEENWPRLNLRQEGVVLATGARPPADLGQLASLLKVHRNEQGLLVETHAKLGPLDFPSAGFYLAGAAHAPKLLAEAIAQGAGAAARAATILSRRHLLAGGVVAFMARPEQCAACLTCVRVCPYGVPHINADMVAEINPVQCHGCGTCVGECPGQALELAHYHQDYLAAKVRALAYTSKGGR</sequence>
<evidence type="ECO:0000256" key="6">
    <source>
        <dbReference type="ARBA" id="ARBA00022827"/>
    </source>
</evidence>
<evidence type="ECO:0000256" key="1">
    <source>
        <dbReference type="ARBA" id="ARBA00001974"/>
    </source>
</evidence>
<dbReference type="Gene3D" id="1.10.1060.10">
    <property type="entry name" value="Alpha-helical ferredoxin"/>
    <property type="match status" value="1"/>
</dbReference>
<dbReference type="Pfam" id="PF07992">
    <property type="entry name" value="Pyr_redox_2"/>
    <property type="match status" value="2"/>
</dbReference>